<keyword evidence="2" id="KW-1185">Reference proteome</keyword>
<proteinExistence type="predicted"/>
<dbReference type="RefSeq" id="WP_285153090.1">
    <property type="nucleotide sequence ID" value="NZ_JASSPP010000007.1"/>
</dbReference>
<gene>
    <name evidence="1" type="ORF">QQA45_04830</name>
</gene>
<evidence type="ECO:0000313" key="2">
    <source>
        <dbReference type="Proteomes" id="UP001225134"/>
    </source>
</evidence>
<reference evidence="1 2" key="1">
    <citation type="submission" date="2023-06" db="EMBL/GenBank/DDBJ databases">
        <title>Antibody response to the Sneathia vaginalis cytopathogenic toxin A during pregnancy.</title>
        <authorList>
            <person name="Mccoy Z.T."/>
            <person name="Serrano M.G."/>
            <person name="Spaine K."/>
            <person name="Edwards D.J."/>
            <person name="Buck G.A."/>
            <person name="Jefferson K."/>
        </authorList>
    </citation>
    <scope>NUCLEOTIDE SEQUENCE [LARGE SCALE GENOMIC DNA]</scope>
    <source>
        <strain evidence="1 2">CCUG 42621</strain>
    </source>
</reference>
<dbReference type="Proteomes" id="UP001225134">
    <property type="component" value="Unassembled WGS sequence"/>
</dbReference>
<accession>A0ABT7HL23</accession>
<evidence type="ECO:0000313" key="1">
    <source>
        <dbReference type="EMBL" id="MDK9580839.1"/>
    </source>
</evidence>
<organism evidence="1 2">
    <name type="scientific">Sneathia sanguinegens</name>
    <dbReference type="NCBI Taxonomy" id="40543"/>
    <lineage>
        <taxon>Bacteria</taxon>
        <taxon>Fusobacteriati</taxon>
        <taxon>Fusobacteriota</taxon>
        <taxon>Fusobacteriia</taxon>
        <taxon>Fusobacteriales</taxon>
        <taxon>Leptotrichiaceae</taxon>
        <taxon>Sneathia</taxon>
    </lineage>
</organism>
<protein>
    <submittedName>
        <fullName evidence="1">Uncharacterized protein</fullName>
    </submittedName>
</protein>
<name>A0ABT7HL23_9FUSO</name>
<comment type="caution">
    <text evidence="1">The sequence shown here is derived from an EMBL/GenBank/DDBJ whole genome shotgun (WGS) entry which is preliminary data.</text>
</comment>
<sequence length="126" mass="14093">MAISSLEIALKRANKILESTYCDTCSIYHNGKVVEDGITLTKEVMLYENIKCRLCIDNVIQPMMSGVYYSTNNKYVVMLPLDINVPLNSTIKVTTSAGVTEHFNSSYPQKLRTHQMVALTQKDGIA</sequence>
<dbReference type="EMBL" id="JASSPP010000007">
    <property type="protein sequence ID" value="MDK9580839.1"/>
    <property type="molecule type" value="Genomic_DNA"/>
</dbReference>